<evidence type="ECO:0000259" key="7">
    <source>
        <dbReference type="SMART" id="SM00839"/>
    </source>
</evidence>
<dbReference type="InterPro" id="IPR036291">
    <property type="entry name" value="NAD(P)-bd_dom_sf"/>
</dbReference>
<dbReference type="GO" id="GO:0016639">
    <property type="term" value="F:oxidoreductase activity, acting on the CH-NH2 group of donors, NAD or NADP as acceptor"/>
    <property type="evidence" value="ECO:0007669"/>
    <property type="project" value="InterPro"/>
</dbReference>
<dbReference type="InterPro" id="IPR006096">
    <property type="entry name" value="Glu/Leu/Phe/Val/Trp_DH_C"/>
</dbReference>
<dbReference type="GO" id="GO:0006520">
    <property type="term" value="P:amino acid metabolic process"/>
    <property type="evidence" value="ECO:0007669"/>
    <property type="project" value="InterPro"/>
</dbReference>
<dbReference type="InterPro" id="IPR006095">
    <property type="entry name" value="Glu/Leu/Phe/Val/Trp_DH"/>
</dbReference>
<keyword evidence="5" id="KW-0547">Nucleotide-binding</keyword>
<evidence type="ECO:0000256" key="3">
    <source>
        <dbReference type="ARBA" id="ARBA00023027"/>
    </source>
</evidence>
<evidence type="ECO:0000256" key="6">
    <source>
        <dbReference type="RuleBase" id="RU004417"/>
    </source>
</evidence>
<reference evidence="8 9" key="1">
    <citation type="journal article" date="2016" name="Nat. Commun.">
        <title>Thousands of microbial genomes shed light on interconnected biogeochemical processes in an aquifer system.</title>
        <authorList>
            <person name="Anantharaman K."/>
            <person name="Brown C.T."/>
            <person name="Hug L.A."/>
            <person name="Sharon I."/>
            <person name="Castelle C.J."/>
            <person name="Probst A.J."/>
            <person name="Thomas B.C."/>
            <person name="Singh A."/>
            <person name="Wilkins M.J."/>
            <person name="Karaoz U."/>
            <person name="Brodie E.L."/>
            <person name="Williams K.H."/>
            <person name="Hubbard S.S."/>
            <person name="Banfield J.F."/>
        </authorList>
    </citation>
    <scope>NUCLEOTIDE SEQUENCE [LARGE SCALE GENOMIC DNA]</scope>
</reference>
<dbReference type="AlphaFoldDB" id="A0A1F6Y9P7"/>
<dbReference type="Pfam" id="PF00208">
    <property type="entry name" value="ELFV_dehydrog"/>
    <property type="match status" value="1"/>
</dbReference>
<dbReference type="PANTHER" id="PTHR42722">
    <property type="entry name" value="LEUCINE DEHYDROGENASE"/>
    <property type="match status" value="1"/>
</dbReference>
<dbReference type="SUPFAM" id="SSF51735">
    <property type="entry name" value="NAD(P)-binding Rossmann-fold domains"/>
    <property type="match status" value="1"/>
</dbReference>
<gene>
    <name evidence="8" type="ORF">A3G06_00570</name>
</gene>
<dbReference type="PIRSF" id="PIRSF000188">
    <property type="entry name" value="Phe_leu_dh"/>
    <property type="match status" value="1"/>
</dbReference>
<dbReference type="STRING" id="1801797.A3G06_00570"/>
<dbReference type="EMBL" id="MFVV01000026">
    <property type="protein sequence ID" value="OGJ03072.1"/>
    <property type="molecule type" value="Genomic_DNA"/>
</dbReference>
<comment type="similarity">
    <text evidence="1 6">Belongs to the Glu/Leu/Phe/Val dehydrogenases family.</text>
</comment>
<dbReference type="PANTHER" id="PTHR42722:SF1">
    <property type="entry name" value="VALINE DEHYDROGENASE"/>
    <property type="match status" value="1"/>
</dbReference>
<keyword evidence="3 5" id="KW-0520">NAD</keyword>
<evidence type="ECO:0000256" key="4">
    <source>
        <dbReference type="PIRSR" id="PIRSR000188-1"/>
    </source>
</evidence>
<proteinExistence type="inferred from homology"/>
<dbReference type="CDD" id="cd01075">
    <property type="entry name" value="NAD_bind_Leu_Phe_Val_DH"/>
    <property type="match status" value="1"/>
</dbReference>
<evidence type="ECO:0000313" key="9">
    <source>
        <dbReference type="Proteomes" id="UP000176192"/>
    </source>
</evidence>
<name>A0A1F6Y9P7_9BACT</name>
<keyword evidence="2 6" id="KW-0560">Oxidoreductase</keyword>
<comment type="caution">
    <text evidence="8">The sequence shown here is derived from an EMBL/GenBank/DDBJ whole genome shotgun (WGS) entry which is preliminary data.</text>
</comment>
<dbReference type="Gene3D" id="3.40.50.720">
    <property type="entry name" value="NAD(P)-binding Rossmann-like Domain"/>
    <property type="match status" value="1"/>
</dbReference>
<evidence type="ECO:0000256" key="1">
    <source>
        <dbReference type="ARBA" id="ARBA00006382"/>
    </source>
</evidence>
<dbReference type="PROSITE" id="PS00074">
    <property type="entry name" value="GLFV_DEHYDROGENASE"/>
    <property type="match status" value="1"/>
</dbReference>
<feature type="active site" description="Proton donor/acceptor" evidence="4">
    <location>
        <position position="83"/>
    </location>
</feature>
<evidence type="ECO:0000256" key="2">
    <source>
        <dbReference type="ARBA" id="ARBA00023002"/>
    </source>
</evidence>
<dbReference type="PRINTS" id="PR00082">
    <property type="entry name" value="GLFDHDRGNASE"/>
</dbReference>
<organism evidence="8 9">
    <name type="scientific">Candidatus Nomurabacteria bacterium RIFCSPLOWO2_12_FULL_46_14</name>
    <dbReference type="NCBI Taxonomy" id="1801797"/>
    <lineage>
        <taxon>Bacteria</taxon>
        <taxon>Candidatus Nomuraibacteriota</taxon>
    </lineage>
</organism>
<dbReference type="Proteomes" id="UP000176192">
    <property type="component" value="Unassembled WGS sequence"/>
</dbReference>
<evidence type="ECO:0000313" key="8">
    <source>
        <dbReference type="EMBL" id="OGJ03072.1"/>
    </source>
</evidence>
<feature type="domain" description="Glutamate/phenylalanine/leucine/valine/L-tryptophan dehydrogenase C-terminal" evidence="7">
    <location>
        <begin position="143"/>
        <end position="344"/>
    </location>
</feature>
<evidence type="ECO:0000256" key="5">
    <source>
        <dbReference type="PIRSR" id="PIRSR000188-2"/>
    </source>
</evidence>
<accession>A0A1F6Y9P7</accession>
<dbReference type="InterPro" id="IPR006097">
    <property type="entry name" value="Glu/Leu/Phe/Val/Trp_DH_dimer"/>
</dbReference>
<dbReference type="Gene3D" id="3.40.50.10860">
    <property type="entry name" value="Leucine Dehydrogenase, chain A, domain 1"/>
    <property type="match status" value="1"/>
</dbReference>
<dbReference type="GO" id="GO:0000166">
    <property type="term" value="F:nucleotide binding"/>
    <property type="evidence" value="ECO:0007669"/>
    <property type="project" value="UniProtKB-KW"/>
</dbReference>
<dbReference type="Pfam" id="PF02812">
    <property type="entry name" value="ELFV_dehydrog_N"/>
    <property type="match status" value="1"/>
</dbReference>
<sequence>MTKIRLLNPKKYPRHEQVYSFEDKAVGLRGYIAIHNTSLGPATGGTRLYPYNNDAEALEDVLKLSEAMTYKCAFAGLPFGGGKAVIMASPQQKTKELLKSYAKVIHFFGGKYTTGTDVGISDEDAKYMSTLTPFILRGTRGRTSTSLVAARGVYESITASFRELLPKKKLSAMTIAIKGAGKIGAELIRLLYSREARITIAEINPAILSKIKKLFPKIKTADYKNIHKLKADIFSPCAMGGDLNKKTIKELGCRIIAGGANNQLEDEKDIVSMHRQGVWYIPDYVANAGGLIQIVDELRKGGYKSERVKKNIKNIGRSTTRLIQESKRTGLPPLEIAGNIVRARMHQ</sequence>
<dbReference type="InterPro" id="IPR033524">
    <property type="entry name" value="Glu/Leu/Phe/Val_DH_AS"/>
</dbReference>
<feature type="binding site" evidence="5">
    <location>
        <begin position="179"/>
        <end position="184"/>
    </location>
    <ligand>
        <name>NAD(+)</name>
        <dbReference type="ChEBI" id="CHEBI:57540"/>
    </ligand>
</feature>
<dbReference type="SMART" id="SM00839">
    <property type="entry name" value="ELFV_dehydrog"/>
    <property type="match status" value="1"/>
</dbReference>
<dbReference type="InterPro" id="IPR046346">
    <property type="entry name" value="Aminoacid_DH-like_N_sf"/>
</dbReference>
<dbReference type="SUPFAM" id="SSF53223">
    <property type="entry name" value="Aminoacid dehydrogenase-like, N-terminal domain"/>
    <property type="match status" value="1"/>
</dbReference>
<dbReference type="InterPro" id="IPR016211">
    <property type="entry name" value="Glu/Phe/Leu/Val/Trp_DH_bac/arc"/>
</dbReference>
<protein>
    <recommendedName>
        <fullName evidence="7">Glutamate/phenylalanine/leucine/valine/L-tryptophan dehydrogenase C-terminal domain-containing protein</fullName>
    </recommendedName>
</protein>